<keyword evidence="3" id="KW-0812">Transmembrane</keyword>
<evidence type="ECO:0000313" key="4">
    <source>
        <dbReference type="EMBL" id="BDG60742.1"/>
    </source>
</evidence>
<keyword evidence="1" id="KW-0813">Transport</keyword>
<gene>
    <name evidence="4" type="ORF">caldi_18320</name>
</gene>
<protein>
    <recommendedName>
        <fullName evidence="6">HlyD family efflux transporter periplasmic adaptor subunit</fullName>
    </recommendedName>
</protein>
<name>A0AA35CKD9_9FIRM</name>
<dbReference type="PANTHER" id="PTHR30097:SF4">
    <property type="entry name" value="SLR6042 PROTEIN"/>
    <property type="match status" value="1"/>
</dbReference>
<organism evidence="4 5">
    <name type="scientific">Caldinitratiruptor microaerophilus</name>
    <dbReference type="NCBI Taxonomy" id="671077"/>
    <lineage>
        <taxon>Bacteria</taxon>
        <taxon>Bacillati</taxon>
        <taxon>Bacillota</taxon>
        <taxon>Clostridia</taxon>
        <taxon>Eubacteriales</taxon>
        <taxon>Symbiobacteriaceae</taxon>
        <taxon>Caldinitratiruptor</taxon>
    </lineage>
</organism>
<keyword evidence="3" id="KW-1133">Transmembrane helix</keyword>
<keyword evidence="5" id="KW-1185">Reference proteome</keyword>
<dbReference type="InterPro" id="IPR051909">
    <property type="entry name" value="MFP_Cation_Efflux"/>
</dbReference>
<evidence type="ECO:0008006" key="6">
    <source>
        <dbReference type="Google" id="ProtNLM"/>
    </source>
</evidence>
<keyword evidence="3" id="KW-0472">Membrane</keyword>
<dbReference type="EMBL" id="AP025628">
    <property type="protein sequence ID" value="BDG60742.1"/>
    <property type="molecule type" value="Genomic_DNA"/>
</dbReference>
<evidence type="ECO:0000256" key="2">
    <source>
        <dbReference type="SAM" id="MobiDB-lite"/>
    </source>
</evidence>
<feature type="region of interest" description="Disordered" evidence="2">
    <location>
        <begin position="1"/>
        <end position="62"/>
    </location>
</feature>
<dbReference type="GO" id="GO:0060003">
    <property type="term" value="P:copper ion export"/>
    <property type="evidence" value="ECO:0007669"/>
    <property type="project" value="TreeGrafter"/>
</dbReference>
<feature type="compositionally biased region" description="Gly residues" evidence="2">
    <location>
        <begin position="1"/>
        <end position="16"/>
    </location>
</feature>
<reference evidence="4" key="1">
    <citation type="submission" date="2022-03" db="EMBL/GenBank/DDBJ databases">
        <title>Complete genome sequence of Caldinitratiruptor microaerophilus.</title>
        <authorList>
            <person name="Mukaiyama R."/>
            <person name="Nishiyama T."/>
            <person name="Ueda K."/>
        </authorList>
    </citation>
    <scope>NUCLEOTIDE SEQUENCE</scope>
    <source>
        <strain evidence="4">JCM 16183</strain>
    </source>
</reference>
<dbReference type="GO" id="GO:0015679">
    <property type="term" value="P:plasma membrane copper ion transport"/>
    <property type="evidence" value="ECO:0007669"/>
    <property type="project" value="TreeGrafter"/>
</dbReference>
<dbReference type="AlphaFoldDB" id="A0AA35CKD9"/>
<dbReference type="Gene3D" id="2.40.420.20">
    <property type="match status" value="1"/>
</dbReference>
<feature type="transmembrane region" description="Helical" evidence="3">
    <location>
        <begin position="87"/>
        <end position="108"/>
    </location>
</feature>
<sequence>MNGRGPRGGQKGSRGAGGDRRAGGARGYRRPRKPGTPHLAVIRPQAPGGAAPQAPQAPGARPRLVMLRGRAGPQGGARRPAAPWRRALPVLAALAAVLGIVALSALPLRPAAAPATVPVRRDAVELGFAAQALVVREERVQVATRDGPVERLVPAGRVVRVGTPVVRIGPPNAAEEITAEVPGSVSFAVDGLEEELDPDALAWLGAGGRGAPDPAWLDGLPARRLEPPVGTARAGEPVFKIVDGSRVWLVAAAPAEAVRSLAPGEPLPVELPDLRARAAFTVLTLSAGAGERRLLVLESAAPVPDGLLHVRRTEIRVVLRRWSGLVVPATALTHEGGRLGVWVEDGGAGHFVPVKVVGQGLDQVVVEGGLREGEVVRVSRTSAGSPPGGGRQQ</sequence>
<dbReference type="PANTHER" id="PTHR30097">
    <property type="entry name" value="CATION EFFLUX SYSTEM PROTEIN CUSB"/>
    <property type="match status" value="1"/>
</dbReference>
<dbReference type="GO" id="GO:0030313">
    <property type="term" value="C:cell envelope"/>
    <property type="evidence" value="ECO:0007669"/>
    <property type="project" value="TreeGrafter"/>
</dbReference>
<evidence type="ECO:0000313" key="5">
    <source>
        <dbReference type="Proteomes" id="UP001163687"/>
    </source>
</evidence>
<accession>A0AA35CKD9</accession>
<feature type="compositionally biased region" description="Low complexity" evidence="2">
    <location>
        <begin position="43"/>
        <end position="62"/>
    </location>
</feature>
<dbReference type="RefSeq" id="WP_264841442.1">
    <property type="nucleotide sequence ID" value="NZ_AP025628.1"/>
</dbReference>
<proteinExistence type="predicted"/>
<evidence type="ECO:0000256" key="1">
    <source>
        <dbReference type="ARBA" id="ARBA00022448"/>
    </source>
</evidence>
<dbReference type="KEGG" id="cmic:caldi_18320"/>
<dbReference type="Proteomes" id="UP001163687">
    <property type="component" value="Chromosome"/>
</dbReference>
<evidence type="ECO:0000256" key="3">
    <source>
        <dbReference type="SAM" id="Phobius"/>
    </source>
</evidence>